<organism evidence="2 3">
    <name type="scientific">Elsinoe batatas</name>
    <dbReference type="NCBI Taxonomy" id="2601811"/>
    <lineage>
        <taxon>Eukaryota</taxon>
        <taxon>Fungi</taxon>
        <taxon>Dikarya</taxon>
        <taxon>Ascomycota</taxon>
        <taxon>Pezizomycotina</taxon>
        <taxon>Dothideomycetes</taxon>
        <taxon>Dothideomycetidae</taxon>
        <taxon>Myriangiales</taxon>
        <taxon>Elsinoaceae</taxon>
        <taxon>Elsinoe</taxon>
    </lineage>
</organism>
<evidence type="ECO:0000256" key="1">
    <source>
        <dbReference type="SAM" id="MobiDB-lite"/>
    </source>
</evidence>
<protein>
    <recommendedName>
        <fullName evidence="4">Assembly chaperone of rpl4</fullName>
    </recommendedName>
</protein>
<proteinExistence type="predicted"/>
<dbReference type="Proteomes" id="UP000809789">
    <property type="component" value="Unassembled WGS sequence"/>
</dbReference>
<evidence type="ECO:0000313" key="2">
    <source>
        <dbReference type="EMBL" id="KAG8626267.1"/>
    </source>
</evidence>
<evidence type="ECO:0000313" key="3">
    <source>
        <dbReference type="Proteomes" id="UP000809789"/>
    </source>
</evidence>
<sequence length="399" mass="43912">MAKTKTKTKNSPGHTRKPSKSAEELYALAIESFEQSNLESALKNAQDLLRTVDPSFTSQKSTSPLPIALPALNLLGEISIEAGDEDAAREYFLLAAGLDVEGAMPEEAGGGAEKFMWLAQLSEEGGFDSVKWFEKGVVCLKGQIESMSKAAPSGLSNDQVEVMLEEKREQVADALCSVVEIYMTDLSWEEDAEQKCETLITEAMLYAPESPGVLQCLASVRLSQVRIDEARSALKRSMAVWKDLDPDDEGVPDYAARISLARLLMEAEMEEDAMIVLERLALEDDTSVESCYLGGWCLHLMAEKRQGTLPGGGETGANGSNLDDEAVSLLQASRKWLTNTINLYNIQQYEDEKLRQHTEELLQKLTDVLGPADPSAMPDEIEEWVDEEDSGDEEMEEAD</sequence>
<feature type="region of interest" description="Disordered" evidence="1">
    <location>
        <begin position="368"/>
        <end position="399"/>
    </location>
</feature>
<dbReference type="AlphaFoldDB" id="A0A8K0PF61"/>
<accession>A0A8K0PF61</accession>
<gene>
    <name evidence="2" type="ORF">KVT40_005212</name>
</gene>
<keyword evidence="3" id="KW-1185">Reference proteome</keyword>
<feature type="compositionally biased region" description="Acidic residues" evidence="1">
    <location>
        <begin position="379"/>
        <end position="399"/>
    </location>
</feature>
<dbReference type="Gene3D" id="1.25.40.10">
    <property type="entry name" value="Tetratricopeptide repeat domain"/>
    <property type="match status" value="1"/>
</dbReference>
<dbReference type="CDD" id="cd24142">
    <property type="entry name" value="ACL4-like"/>
    <property type="match status" value="1"/>
</dbReference>
<dbReference type="SUPFAM" id="SSF48452">
    <property type="entry name" value="TPR-like"/>
    <property type="match status" value="1"/>
</dbReference>
<feature type="region of interest" description="Disordered" evidence="1">
    <location>
        <begin position="1"/>
        <end position="22"/>
    </location>
</feature>
<dbReference type="EMBL" id="JAESVG020000006">
    <property type="protein sequence ID" value="KAG8626267.1"/>
    <property type="molecule type" value="Genomic_DNA"/>
</dbReference>
<reference evidence="2" key="1">
    <citation type="submission" date="2021-07" db="EMBL/GenBank/DDBJ databases">
        <title>Elsinoe batatas strain:CRI-CJ2 Genome sequencing and assembly.</title>
        <authorList>
            <person name="Huang L."/>
        </authorList>
    </citation>
    <scope>NUCLEOTIDE SEQUENCE</scope>
    <source>
        <strain evidence="2">CRI-CJ2</strain>
    </source>
</reference>
<evidence type="ECO:0008006" key="4">
    <source>
        <dbReference type="Google" id="ProtNLM"/>
    </source>
</evidence>
<comment type="caution">
    <text evidence="2">The sequence shown here is derived from an EMBL/GenBank/DDBJ whole genome shotgun (WGS) entry which is preliminary data.</text>
</comment>
<dbReference type="InterPro" id="IPR011990">
    <property type="entry name" value="TPR-like_helical_dom_sf"/>
</dbReference>
<feature type="compositionally biased region" description="Basic residues" evidence="1">
    <location>
        <begin position="1"/>
        <end position="19"/>
    </location>
</feature>
<name>A0A8K0PF61_9PEZI</name>
<dbReference type="OrthoDB" id="1914839at2759"/>